<name>A0A937X6M2_9BACT</name>
<evidence type="ECO:0000313" key="2">
    <source>
        <dbReference type="EMBL" id="MBM3275305.1"/>
    </source>
</evidence>
<dbReference type="Gene3D" id="3.40.50.1010">
    <property type="entry name" value="5'-nuclease"/>
    <property type="match status" value="1"/>
</dbReference>
<dbReference type="Proteomes" id="UP000703893">
    <property type="component" value="Unassembled WGS sequence"/>
</dbReference>
<dbReference type="SUPFAM" id="SSF88723">
    <property type="entry name" value="PIN domain-like"/>
    <property type="match status" value="1"/>
</dbReference>
<protein>
    <submittedName>
        <fullName evidence="2">PIN domain-containing protein</fullName>
    </submittedName>
</protein>
<dbReference type="EMBL" id="VGJX01000523">
    <property type="protein sequence ID" value="MBM3275305.1"/>
    <property type="molecule type" value="Genomic_DNA"/>
</dbReference>
<gene>
    <name evidence="2" type="ORF">FJZ00_09140</name>
</gene>
<dbReference type="Pfam" id="PF01850">
    <property type="entry name" value="PIN"/>
    <property type="match status" value="1"/>
</dbReference>
<organism evidence="2 3">
    <name type="scientific">Candidatus Tanganyikabacteria bacterium</name>
    <dbReference type="NCBI Taxonomy" id="2961651"/>
    <lineage>
        <taxon>Bacteria</taxon>
        <taxon>Bacillati</taxon>
        <taxon>Candidatus Sericytochromatia</taxon>
        <taxon>Candidatus Tanganyikabacteria</taxon>
    </lineage>
</organism>
<comment type="caution">
    <text evidence="2">The sequence shown here is derived from an EMBL/GenBank/DDBJ whole genome shotgun (WGS) entry which is preliminary data.</text>
</comment>
<evidence type="ECO:0000259" key="1">
    <source>
        <dbReference type="Pfam" id="PF01850"/>
    </source>
</evidence>
<dbReference type="InterPro" id="IPR002716">
    <property type="entry name" value="PIN_dom"/>
</dbReference>
<evidence type="ECO:0000313" key="3">
    <source>
        <dbReference type="Proteomes" id="UP000703893"/>
    </source>
</evidence>
<feature type="domain" description="PIN" evidence="1">
    <location>
        <begin position="3"/>
        <end position="123"/>
    </location>
</feature>
<sequence>MTIVDAGPLIALTDSSDQEHLRCRAAISSLPVPLVSTWPAITEAMYILGDRAGWPGQRALWSALGVGGVEVSAIMDEDLPRMKSLMEKYRDLSMDLADASLVAVADRLGIKRVFTVDSDFAVYRTAKGKRFELIP</sequence>
<proteinExistence type="predicted"/>
<dbReference type="AlphaFoldDB" id="A0A937X6M2"/>
<reference evidence="2 3" key="1">
    <citation type="submission" date="2019-03" db="EMBL/GenBank/DDBJ databases">
        <title>Lake Tanganyika Metagenome-Assembled Genomes (MAGs).</title>
        <authorList>
            <person name="Tran P."/>
        </authorList>
    </citation>
    <scope>NUCLEOTIDE SEQUENCE [LARGE SCALE GENOMIC DNA]</scope>
    <source>
        <strain evidence="2">K_DeepCast_65m_m2_236</strain>
    </source>
</reference>
<dbReference type="InterPro" id="IPR029060">
    <property type="entry name" value="PIN-like_dom_sf"/>
</dbReference>
<accession>A0A937X6M2</accession>